<evidence type="ECO:0000256" key="3">
    <source>
        <dbReference type="ARBA" id="ARBA00022679"/>
    </source>
</evidence>
<dbReference type="GO" id="GO:0009360">
    <property type="term" value="C:DNA polymerase III complex"/>
    <property type="evidence" value="ECO:0007669"/>
    <property type="project" value="InterPro"/>
</dbReference>
<dbReference type="Gene3D" id="3.40.50.300">
    <property type="entry name" value="P-loop containing nucleotide triphosphate hydrolases"/>
    <property type="match status" value="1"/>
</dbReference>
<keyword evidence="3 11" id="KW-0808">Transferase</keyword>
<evidence type="ECO:0000256" key="8">
    <source>
        <dbReference type="ARBA" id="ARBA00049244"/>
    </source>
</evidence>
<dbReference type="Proteomes" id="UP000002274">
    <property type="component" value="Chromosome"/>
</dbReference>
<dbReference type="GO" id="GO:0003887">
    <property type="term" value="F:DNA-directed DNA polymerase activity"/>
    <property type="evidence" value="ECO:0007669"/>
    <property type="project" value="UniProtKB-KW"/>
</dbReference>
<keyword evidence="5" id="KW-0235">DNA replication</keyword>
<gene>
    <name evidence="11" type="primary">holA</name>
    <name evidence="11" type="ordered locus">P9303_00831</name>
</gene>
<dbReference type="BioCyc" id="PMAR59922:G1G80-79-MONOMER"/>
<dbReference type="InterPro" id="IPR027417">
    <property type="entry name" value="P-loop_NTPase"/>
</dbReference>
<dbReference type="Pfam" id="PF06144">
    <property type="entry name" value="DNA_pol3_delta"/>
    <property type="match status" value="1"/>
</dbReference>
<dbReference type="InterPro" id="IPR008921">
    <property type="entry name" value="DNA_pol3_clamp-load_cplx_C"/>
</dbReference>
<evidence type="ECO:0000256" key="2">
    <source>
        <dbReference type="ARBA" id="ARBA00017703"/>
    </source>
</evidence>
<protein>
    <recommendedName>
        <fullName evidence="2">DNA polymerase III subunit delta</fullName>
        <ecNumber evidence="1">2.7.7.7</ecNumber>
    </recommendedName>
</protein>
<comment type="similarity">
    <text evidence="7">Belongs to the DNA polymerase HolA subunit family.</text>
</comment>
<evidence type="ECO:0000256" key="4">
    <source>
        <dbReference type="ARBA" id="ARBA00022695"/>
    </source>
</evidence>
<evidence type="ECO:0000256" key="5">
    <source>
        <dbReference type="ARBA" id="ARBA00022705"/>
    </source>
</evidence>
<dbReference type="NCBIfam" id="TIGR01128">
    <property type="entry name" value="holA"/>
    <property type="match status" value="1"/>
</dbReference>
<evidence type="ECO:0000313" key="11">
    <source>
        <dbReference type="EMBL" id="ABM76840.1"/>
    </source>
</evidence>
<comment type="catalytic activity">
    <reaction evidence="8">
        <text>DNA(n) + a 2'-deoxyribonucleoside 5'-triphosphate = DNA(n+1) + diphosphate</text>
        <dbReference type="Rhea" id="RHEA:22508"/>
        <dbReference type="Rhea" id="RHEA-COMP:17339"/>
        <dbReference type="Rhea" id="RHEA-COMP:17340"/>
        <dbReference type="ChEBI" id="CHEBI:33019"/>
        <dbReference type="ChEBI" id="CHEBI:61560"/>
        <dbReference type="ChEBI" id="CHEBI:173112"/>
        <dbReference type="EC" id="2.7.7.7"/>
    </reaction>
</comment>
<keyword evidence="4 11" id="KW-0548">Nucleotidyltransferase</keyword>
<dbReference type="HOGENOM" id="CLU_044694_2_1_3"/>
<dbReference type="SUPFAM" id="SSF48019">
    <property type="entry name" value="post-AAA+ oligomerization domain-like"/>
    <property type="match status" value="1"/>
</dbReference>
<dbReference type="InterPro" id="IPR005790">
    <property type="entry name" value="DNA_polIII_delta"/>
</dbReference>
<dbReference type="RefSeq" id="WP_011824772.1">
    <property type="nucleotide sequence ID" value="NC_008820.1"/>
</dbReference>
<feature type="domain" description="DNA polymerase III delta N-terminal" evidence="9">
    <location>
        <begin position="4"/>
        <end position="123"/>
    </location>
</feature>
<accession>A2C5T0</accession>
<evidence type="ECO:0000259" key="10">
    <source>
        <dbReference type="Pfam" id="PF21694"/>
    </source>
</evidence>
<evidence type="ECO:0000256" key="7">
    <source>
        <dbReference type="ARBA" id="ARBA00034754"/>
    </source>
</evidence>
<dbReference type="PANTHER" id="PTHR34388:SF1">
    <property type="entry name" value="DNA POLYMERASE III SUBUNIT DELTA"/>
    <property type="match status" value="1"/>
</dbReference>
<dbReference type="InterPro" id="IPR048466">
    <property type="entry name" value="DNA_pol3_delta-like_C"/>
</dbReference>
<dbReference type="EMBL" id="CP000554">
    <property type="protein sequence ID" value="ABM76840.1"/>
    <property type="molecule type" value="Genomic_DNA"/>
</dbReference>
<dbReference type="Gene3D" id="1.20.272.10">
    <property type="match status" value="1"/>
</dbReference>
<evidence type="ECO:0000256" key="1">
    <source>
        <dbReference type="ARBA" id="ARBA00012417"/>
    </source>
</evidence>
<name>A2C5T0_PROM3</name>
<proteinExistence type="inferred from homology"/>
<evidence type="ECO:0000256" key="6">
    <source>
        <dbReference type="ARBA" id="ARBA00022932"/>
    </source>
</evidence>
<dbReference type="GO" id="GO:0006261">
    <property type="term" value="P:DNA-templated DNA replication"/>
    <property type="evidence" value="ECO:0007669"/>
    <property type="project" value="TreeGrafter"/>
</dbReference>
<evidence type="ECO:0000313" key="12">
    <source>
        <dbReference type="Proteomes" id="UP000002274"/>
    </source>
</evidence>
<dbReference type="PANTHER" id="PTHR34388">
    <property type="entry name" value="DNA POLYMERASE III SUBUNIT DELTA"/>
    <property type="match status" value="1"/>
</dbReference>
<reference evidence="11 12" key="1">
    <citation type="journal article" date="2007" name="PLoS Genet.">
        <title>Patterns and implications of gene gain and loss in the evolution of Prochlorococcus.</title>
        <authorList>
            <person name="Kettler G.C."/>
            <person name="Martiny A.C."/>
            <person name="Huang K."/>
            <person name="Zucker J."/>
            <person name="Coleman M.L."/>
            <person name="Rodrigue S."/>
            <person name="Chen F."/>
            <person name="Lapidus A."/>
            <person name="Ferriera S."/>
            <person name="Johnson J."/>
            <person name="Steglich C."/>
            <person name="Church G.M."/>
            <person name="Richardson P."/>
            <person name="Chisholm S.W."/>
        </authorList>
    </citation>
    <scope>NUCLEOTIDE SEQUENCE [LARGE SCALE GENOMIC DNA]</scope>
    <source>
        <strain evidence="11 12">MIT 9303</strain>
    </source>
</reference>
<evidence type="ECO:0000259" key="9">
    <source>
        <dbReference type="Pfam" id="PF06144"/>
    </source>
</evidence>
<dbReference type="STRING" id="59922.P9303_00831"/>
<dbReference type="InterPro" id="IPR010372">
    <property type="entry name" value="DNA_pol3_delta_N"/>
</dbReference>
<sequence length="336" mass="36290">MPIHLFWGDDAAARDHAIETLIGDVVDQAWNSINLSRLDGADAGQASQALTEARTPPFGSGGRLVLLQRSPFCNACPSELANRFEDVLDLIPETSHLVLCNPNKPDGRLRTTKALQKLVKLKQASEKSFLLPAIWDGAGQQELVERTARDLGLQLEPEATTALVEAIGNDSTRLNAELQKLALHAEIRQENATANQSPTLIKAENVAALIEGMATNALQVGDSLLAGHAGEAIARLDALLDAGEPALRIVATLTGQIRGWLWVSLLEQQGERDVNVIAKAAGIGNPKRIYVMRKQLQGRPPQRFLTLLSRLLEVEAALKRGAIPTDAFRDGLLSTP</sequence>
<keyword evidence="6" id="KW-0239">DNA-directed DNA polymerase</keyword>
<dbReference type="Gene3D" id="1.10.8.60">
    <property type="match status" value="1"/>
</dbReference>
<organism evidence="11 12">
    <name type="scientific">Prochlorococcus marinus (strain MIT 9303)</name>
    <dbReference type="NCBI Taxonomy" id="59922"/>
    <lineage>
        <taxon>Bacteria</taxon>
        <taxon>Bacillati</taxon>
        <taxon>Cyanobacteriota</taxon>
        <taxon>Cyanophyceae</taxon>
        <taxon>Synechococcales</taxon>
        <taxon>Prochlorococcaceae</taxon>
        <taxon>Prochlorococcus</taxon>
    </lineage>
</organism>
<dbReference type="AlphaFoldDB" id="A2C5T0"/>
<feature type="domain" description="DNA polymerase III delta subunit-like C-terminal" evidence="10">
    <location>
        <begin position="216"/>
        <end position="324"/>
    </location>
</feature>
<dbReference type="KEGG" id="pmf:P9303_00831"/>
<dbReference type="GO" id="GO:0003677">
    <property type="term" value="F:DNA binding"/>
    <property type="evidence" value="ECO:0007669"/>
    <property type="project" value="InterPro"/>
</dbReference>
<dbReference type="Pfam" id="PF21694">
    <property type="entry name" value="DNA_pol3_delta_C"/>
    <property type="match status" value="1"/>
</dbReference>
<dbReference type="EC" id="2.7.7.7" evidence="1"/>